<dbReference type="InterPro" id="IPR051448">
    <property type="entry name" value="CdaR-like_regulators"/>
</dbReference>
<dbReference type="InterPro" id="IPR025736">
    <property type="entry name" value="PucR_C-HTH_dom"/>
</dbReference>
<evidence type="ECO:0000259" key="2">
    <source>
        <dbReference type="Pfam" id="PF13556"/>
    </source>
</evidence>
<protein>
    <submittedName>
        <fullName evidence="3">PucR-like helix-turn-helix protein</fullName>
    </submittedName>
</protein>
<dbReference type="OrthoDB" id="3674804at2"/>
<name>A0A542TIQ0_9ACTN</name>
<dbReference type="Proteomes" id="UP000318103">
    <property type="component" value="Unassembled WGS sequence"/>
</dbReference>
<dbReference type="Gene3D" id="1.10.10.2840">
    <property type="entry name" value="PucR C-terminal helix-turn-helix domain"/>
    <property type="match status" value="2"/>
</dbReference>
<dbReference type="InterPro" id="IPR042070">
    <property type="entry name" value="PucR_C-HTH_sf"/>
</dbReference>
<feature type="domain" description="PucR C-terminal helix-turn-helix" evidence="2">
    <location>
        <begin position="339"/>
        <end position="381"/>
    </location>
</feature>
<reference evidence="3 4" key="1">
    <citation type="submission" date="2019-06" db="EMBL/GenBank/DDBJ databases">
        <title>Sequencing the genomes of 1000 actinobacteria strains.</title>
        <authorList>
            <person name="Klenk H.-P."/>
        </authorList>
    </citation>
    <scope>NUCLEOTIDE SEQUENCE [LARGE SCALE GENOMIC DNA]</scope>
    <source>
        <strain evidence="3 4">DSM 41929</strain>
    </source>
</reference>
<feature type="domain" description="PucR C-terminal helix-turn-helix" evidence="2">
    <location>
        <begin position="431"/>
        <end position="476"/>
    </location>
</feature>
<dbReference type="Pfam" id="PF13556">
    <property type="entry name" value="HTH_30"/>
    <property type="match status" value="2"/>
</dbReference>
<evidence type="ECO:0000313" key="3">
    <source>
        <dbReference type="EMBL" id="TQK86688.1"/>
    </source>
</evidence>
<sequence>MAGRPDEGPAFQQPYGGDGAWARELLDQLRPTGRDPRRLVDWLARTVSASVCLQDDRGGLLAGERLPLDPVVVAGVAAGRVSAASLGDGARHVRLVGIRQPGPGPAAGAVLAVARTEPFDRRTTEILGHTAGVVELLLRERESAESARRLRRATTDLRLAILQLLMVEDTVSARRVAAGLWPGLLEQDTARVYVLEDTAEERDRLADACVDATEGRALVVRCPAVDEHVIVVGPSAEVGERLRSLVGDRPGTFLGGSPRQRLALTATAYGQAVTALAVARFRPDRYAVYAARTRPAQLMDPEALRIWAAAVLRPLDALAHHVRAELLATTRLGLEFTAVNAAKVLGVSRNTVRARMDRVAALLGADLSRLPVRAVVHAALNTEAAQGPYDPAGGASGPPARIRLAELLATGALRSWAEGLLGRLDEDGRDLRGTLRAWSRADAHAEHAARALGVHAQTVREHVRAAEGILERRLTAGGTDLYEVVLAQLVTGELPVPGLGVPGPGAAKADQPDASVQR</sequence>
<dbReference type="STRING" id="164348.BFF78_39670"/>
<dbReference type="EMBL" id="VFNX01000002">
    <property type="protein sequence ID" value="TQK86688.1"/>
    <property type="molecule type" value="Genomic_DNA"/>
</dbReference>
<evidence type="ECO:0000256" key="1">
    <source>
        <dbReference type="SAM" id="MobiDB-lite"/>
    </source>
</evidence>
<evidence type="ECO:0000313" key="4">
    <source>
        <dbReference type="Proteomes" id="UP000318103"/>
    </source>
</evidence>
<dbReference type="PANTHER" id="PTHR33744:SF1">
    <property type="entry name" value="DNA-BINDING TRANSCRIPTIONAL ACTIVATOR ADER"/>
    <property type="match status" value="1"/>
</dbReference>
<gene>
    <name evidence="3" type="ORF">FB563_6838</name>
</gene>
<accession>A0A542TIQ0</accession>
<dbReference type="PANTHER" id="PTHR33744">
    <property type="entry name" value="CARBOHYDRATE DIACID REGULATOR"/>
    <property type="match status" value="1"/>
</dbReference>
<organism evidence="3 4">
    <name type="scientific">Streptomyces puniciscabiei</name>
    <dbReference type="NCBI Taxonomy" id="164348"/>
    <lineage>
        <taxon>Bacteria</taxon>
        <taxon>Bacillati</taxon>
        <taxon>Actinomycetota</taxon>
        <taxon>Actinomycetes</taxon>
        <taxon>Kitasatosporales</taxon>
        <taxon>Streptomycetaceae</taxon>
        <taxon>Streptomyces</taxon>
    </lineage>
</organism>
<keyword evidence="4" id="KW-1185">Reference proteome</keyword>
<comment type="caution">
    <text evidence="3">The sequence shown here is derived from an EMBL/GenBank/DDBJ whole genome shotgun (WGS) entry which is preliminary data.</text>
</comment>
<dbReference type="AlphaFoldDB" id="A0A542TIQ0"/>
<proteinExistence type="predicted"/>
<dbReference type="RefSeq" id="WP_055706054.1">
    <property type="nucleotide sequence ID" value="NZ_JBPJFI010000001.1"/>
</dbReference>
<feature type="region of interest" description="Disordered" evidence="1">
    <location>
        <begin position="498"/>
        <end position="518"/>
    </location>
</feature>